<dbReference type="OrthoDB" id="5397734at2759"/>
<feature type="domain" description="DUF7587" evidence="2">
    <location>
        <begin position="367"/>
        <end position="502"/>
    </location>
</feature>
<evidence type="ECO:0000256" key="1">
    <source>
        <dbReference type="SAM" id="MobiDB-lite"/>
    </source>
</evidence>
<protein>
    <recommendedName>
        <fullName evidence="2">DUF7587 domain-containing protein</fullName>
    </recommendedName>
</protein>
<feature type="compositionally biased region" description="Basic residues" evidence="1">
    <location>
        <begin position="121"/>
        <end position="132"/>
    </location>
</feature>
<feature type="region of interest" description="Disordered" evidence="1">
    <location>
        <begin position="281"/>
        <end position="343"/>
    </location>
</feature>
<reference evidence="3" key="1">
    <citation type="journal article" date="2020" name="Stud. Mycol.">
        <title>101 Dothideomycetes genomes: a test case for predicting lifestyles and emergence of pathogens.</title>
        <authorList>
            <person name="Haridas S."/>
            <person name="Albert R."/>
            <person name="Binder M."/>
            <person name="Bloem J."/>
            <person name="Labutti K."/>
            <person name="Salamov A."/>
            <person name="Andreopoulos B."/>
            <person name="Baker S."/>
            <person name="Barry K."/>
            <person name="Bills G."/>
            <person name="Bluhm B."/>
            <person name="Cannon C."/>
            <person name="Castanera R."/>
            <person name="Culley D."/>
            <person name="Daum C."/>
            <person name="Ezra D."/>
            <person name="Gonzalez J."/>
            <person name="Henrissat B."/>
            <person name="Kuo A."/>
            <person name="Liang C."/>
            <person name="Lipzen A."/>
            <person name="Lutzoni F."/>
            <person name="Magnuson J."/>
            <person name="Mondo S."/>
            <person name="Nolan M."/>
            <person name="Ohm R."/>
            <person name="Pangilinan J."/>
            <person name="Park H.-J."/>
            <person name="Ramirez L."/>
            <person name="Alfaro M."/>
            <person name="Sun H."/>
            <person name="Tritt A."/>
            <person name="Yoshinaga Y."/>
            <person name="Zwiers L.-H."/>
            <person name="Turgeon B."/>
            <person name="Goodwin S."/>
            <person name="Spatafora J."/>
            <person name="Crous P."/>
            <person name="Grigoriev I."/>
        </authorList>
    </citation>
    <scope>NUCLEOTIDE SEQUENCE</scope>
    <source>
        <strain evidence="3">CBS 119925</strain>
    </source>
</reference>
<feature type="region of interest" description="Disordered" evidence="1">
    <location>
        <begin position="249"/>
        <end position="269"/>
    </location>
</feature>
<keyword evidence="4" id="KW-1185">Reference proteome</keyword>
<dbReference type="Proteomes" id="UP000799440">
    <property type="component" value="Unassembled WGS sequence"/>
</dbReference>
<dbReference type="EMBL" id="MU006561">
    <property type="protein sequence ID" value="KAF2752311.1"/>
    <property type="molecule type" value="Genomic_DNA"/>
</dbReference>
<evidence type="ECO:0000313" key="4">
    <source>
        <dbReference type="Proteomes" id="UP000799440"/>
    </source>
</evidence>
<accession>A0A6A6VSQ9</accession>
<dbReference type="InterPro" id="IPR056009">
    <property type="entry name" value="DUF7587"/>
</dbReference>
<feature type="compositionally biased region" description="Polar residues" evidence="1">
    <location>
        <begin position="249"/>
        <end position="261"/>
    </location>
</feature>
<gene>
    <name evidence="3" type="ORF">M011DRAFT_455104</name>
</gene>
<name>A0A6A6VSQ9_9PLEO</name>
<feature type="compositionally biased region" description="Low complexity" evidence="1">
    <location>
        <begin position="317"/>
        <end position="334"/>
    </location>
</feature>
<dbReference type="AlphaFoldDB" id="A0A6A6VSQ9"/>
<feature type="region of interest" description="Disordered" evidence="1">
    <location>
        <begin position="85"/>
        <end position="134"/>
    </location>
</feature>
<proteinExistence type="predicted"/>
<organism evidence="3 4">
    <name type="scientific">Sporormia fimetaria CBS 119925</name>
    <dbReference type="NCBI Taxonomy" id="1340428"/>
    <lineage>
        <taxon>Eukaryota</taxon>
        <taxon>Fungi</taxon>
        <taxon>Dikarya</taxon>
        <taxon>Ascomycota</taxon>
        <taxon>Pezizomycotina</taxon>
        <taxon>Dothideomycetes</taxon>
        <taxon>Pleosporomycetidae</taxon>
        <taxon>Pleosporales</taxon>
        <taxon>Sporormiaceae</taxon>
        <taxon>Sporormia</taxon>
    </lineage>
</organism>
<evidence type="ECO:0000259" key="2">
    <source>
        <dbReference type="Pfam" id="PF24494"/>
    </source>
</evidence>
<dbReference type="Pfam" id="PF24494">
    <property type="entry name" value="DUF7587"/>
    <property type="match status" value="1"/>
</dbReference>
<sequence length="630" mass="69653">MTLPGAYTDHGSYDVRLTIEDQLTSAADNPSKDVLQRGNSRGTSWDTFTKELNAAATTVPASGPVSSEPCENFVDLTLDDAETESLSDWDIEDSASGPDEDETAAHVHMTSTPRPAWLKTGTKKRSIAKSKKTSPLTENARSLAALQRLERSPLHTWTSGQRKLLCILNRWYERSPHAFTAIFNNITGLELSQRKVTAQFEQHLQLYGRLAFAEYDEVFFKVPFNDPQNVFQDMRNVIEHAAADSNISLNRRQSELRSPQGNAARAKSLITRGRYNPLVRLNSARSSQSSTQPTPPSSGRSIRVQSEEEHIVDVGDSPHCPSTPLTPSTPSSNSHDSLPQTPFPMRQSRQFLAVPSVKAPRRPEAATPALAFRVWSESGSRAKFNPEKGFISEFFAMREAGVIPPRSLDDELIETHALNHLSKISRSRSAYISVSTSLIQVLNHEKARMEDGAEDVYLCLIDLSHANLGQKDKVLYARDVVRSLKSKGEMHWARHQALQEYITRSARPSDRDDIWQKQWGNIPRSSIMSIVALKDLGCAAGDFLSLDMFCPEEGQSPIRTAELAKILATKGLTFSCATCQTMGELAALVGLSQATARVKHIQDFIIVVVDGWSIKGAVSDPAARQFAIGE</sequence>
<feature type="compositionally biased region" description="Acidic residues" evidence="1">
    <location>
        <begin position="85"/>
        <end position="102"/>
    </location>
</feature>
<evidence type="ECO:0000313" key="3">
    <source>
        <dbReference type="EMBL" id="KAF2752311.1"/>
    </source>
</evidence>